<proteinExistence type="predicted"/>
<gene>
    <name evidence="2" type="ORF">GWC95_13985</name>
</gene>
<evidence type="ECO:0000313" key="2">
    <source>
        <dbReference type="EMBL" id="NCI51040.1"/>
    </source>
</evidence>
<sequence>MKKITLLASFSIAACLFFSFTVEKKMKRILVYSKTKGYHHASIPAGIAAIQKLGAENRFAVDTTTDSTFFTKRTLKKYAAVVFMSTTGNVLTDDQQAAFEKYIRGGGGFVGIHAATDTEYDWPWYNKLVGAYFKSHPKQQKAIIQVVDSTHISTRHLPQKWERFDEWYNFKSLQNGLHVLLTIDEKSYTGGENGDVHPMAWYHDFDGGRSFYTELGHTDESFSDPLYLRHLLGGIRYAMKD</sequence>
<dbReference type="Gene3D" id="3.40.50.880">
    <property type="match status" value="1"/>
</dbReference>
<evidence type="ECO:0000313" key="3">
    <source>
        <dbReference type="Proteomes" id="UP000753802"/>
    </source>
</evidence>
<comment type="caution">
    <text evidence="2">The sequence shown here is derived from an EMBL/GenBank/DDBJ whole genome shotgun (WGS) entry which is preliminary data.</text>
</comment>
<dbReference type="RefSeq" id="WP_161819340.1">
    <property type="nucleotide sequence ID" value="NZ_JAACJS010000015.1"/>
</dbReference>
<accession>A0ABW9ZV73</accession>
<reference evidence="2 3" key="1">
    <citation type="submission" date="2020-01" db="EMBL/GenBank/DDBJ databases">
        <title>Genome analysis.</title>
        <authorList>
            <person name="Wu S."/>
            <person name="Wang G."/>
        </authorList>
    </citation>
    <scope>NUCLEOTIDE SEQUENCE [LARGE SCALE GENOMIC DNA]</scope>
    <source>
        <strain evidence="2 3">SYL130</strain>
    </source>
</reference>
<dbReference type="Proteomes" id="UP000753802">
    <property type="component" value="Unassembled WGS sequence"/>
</dbReference>
<dbReference type="SUPFAM" id="SSF52317">
    <property type="entry name" value="Class I glutamine amidotransferase-like"/>
    <property type="match status" value="1"/>
</dbReference>
<dbReference type="InterPro" id="IPR029062">
    <property type="entry name" value="Class_I_gatase-like"/>
</dbReference>
<dbReference type="PANTHER" id="PTHR40469:SF2">
    <property type="entry name" value="GALACTOSE-BINDING DOMAIN-LIKE SUPERFAMILY PROTEIN"/>
    <property type="match status" value="1"/>
</dbReference>
<dbReference type="PROSITE" id="PS51257">
    <property type="entry name" value="PROKAR_LIPOPROTEIN"/>
    <property type="match status" value="1"/>
</dbReference>
<protein>
    <submittedName>
        <fullName evidence="2">ThuA domain-containing protein</fullName>
    </submittedName>
</protein>
<keyword evidence="3" id="KW-1185">Reference proteome</keyword>
<dbReference type="PANTHER" id="PTHR40469">
    <property type="entry name" value="SECRETED GLYCOSYL HYDROLASE"/>
    <property type="match status" value="1"/>
</dbReference>
<organism evidence="2 3">
    <name type="scientific">Sediminibacterium roseum</name>
    <dbReference type="NCBI Taxonomy" id="1978412"/>
    <lineage>
        <taxon>Bacteria</taxon>
        <taxon>Pseudomonadati</taxon>
        <taxon>Bacteroidota</taxon>
        <taxon>Chitinophagia</taxon>
        <taxon>Chitinophagales</taxon>
        <taxon>Chitinophagaceae</taxon>
        <taxon>Sediminibacterium</taxon>
    </lineage>
</organism>
<dbReference type="EMBL" id="JAACJS010000015">
    <property type="protein sequence ID" value="NCI51040.1"/>
    <property type="molecule type" value="Genomic_DNA"/>
</dbReference>
<name>A0ABW9ZV73_9BACT</name>
<evidence type="ECO:0000259" key="1">
    <source>
        <dbReference type="Pfam" id="PF06283"/>
    </source>
</evidence>
<feature type="domain" description="ThuA-like" evidence="1">
    <location>
        <begin position="28"/>
        <end position="238"/>
    </location>
</feature>
<dbReference type="InterPro" id="IPR029010">
    <property type="entry name" value="ThuA-like"/>
</dbReference>
<dbReference type="Pfam" id="PF06283">
    <property type="entry name" value="ThuA"/>
    <property type="match status" value="1"/>
</dbReference>